<dbReference type="Gene3D" id="2.40.50.140">
    <property type="entry name" value="Nucleic acid-binding proteins"/>
    <property type="match status" value="1"/>
</dbReference>
<dbReference type="InterPro" id="IPR012340">
    <property type="entry name" value="NA-bd_OB-fold"/>
</dbReference>
<dbReference type="EMBL" id="JBEWZI010000005">
    <property type="protein sequence ID" value="MET7013750.1"/>
    <property type="molecule type" value="Genomic_DNA"/>
</dbReference>
<reference evidence="2 3" key="1">
    <citation type="submission" date="2024-07" db="EMBL/GenBank/DDBJ databases">
        <title>Uliginosibacterium flavum JJ3220;KACC:17644.</title>
        <authorList>
            <person name="Kim M.K."/>
        </authorList>
    </citation>
    <scope>NUCLEOTIDE SEQUENCE [LARGE SCALE GENOMIC DNA]</scope>
    <source>
        <strain evidence="2 3">KACC:17644</strain>
    </source>
</reference>
<keyword evidence="1" id="KW-0812">Transmembrane</keyword>
<proteinExistence type="predicted"/>
<dbReference type="PANTHER" id="PTHR33507">
    <property type="entry name" value="INNER MEMBRANE PROTEIN YBBJ"/>
    <property type="match status" value="1"/>
</dbReference>
<dbReference type="PANTHER" id="PTHR33507:SF3">
    <property type="entry name" value="INNER MEMBRANE PROTEIN YBBJ"/>
    <property type="match status" value="1"/>
</dbReference>
<dbReference type="RefSeq" id="WP_354600213.1">
    <property type="nucleotide sequence ID" value="NZ_JBEWZI010000005.1"/>
</dbReference>
<accession>A0ABV2TIK5</accession>
<keyword evidence="3" id="KW-1185">Reference proteome</keyword>
<feature type="transmembrane region" description="Helical" evidence="1">
    <location>
        <begin position="27"/>
        <end position="46"/>
    </location>
</feature>
<gene>
    <name evidence="2" type="ORF">ABXR19_06090</name>
</gene>
<keyword evidence="1" id="KW-0472">Membrane</keyword>
<sequence length="145" mass="15996">MNMQWWHWIVIGFALCICELFVPAFVLVWLGLAALVLGLLLLLFPLSLTAQLLTWAVLSSALVVLWLRVFRSKDKSTRVGTSDEALGEVGLLVRDVMPFQSGEILFQRPLMGSDRWACVSDVKLSGGSRARVIGVEGHSLKVESA</sequence>
<dbReference type="Proteomes" id="UP001549691">
    <property type="component" value="Unassembled WGS sequence"/>
</dbReference>
<evidence type="ECO:0000256" key="1">
    <source>
        <dbReference type="SAM" id="Phobius"/>
    </source>
</evidence>
<dbReference type="SUPFAM" id="SSF141322">
    <property type="entry name" value="NfeD domain-like"/>
    <property type="match status" value="1"/>
</dbReference>
<protein>
    <submittedName>
        <fullName evidence="2">NfeD family protein</fullName>
    </submittedName>
</protein>
<name>A0ABV2TIK5_9RHOO</name>
<organism evidence="2 3">
    <name type="scientific">Uliginosibacterium flavum</name>
    <dbReference type="NCBI Taxonomy" id="1396831"/>
    <lineage>
        <taxon>Bacteria</taxon>
        <taxon>Pseudomonadati</taxon>
        <taxon>Pseudomonadota</taxon>
        <taxon>Betaproteobacteria</taxon>
        <taxon>Rhodocyclales</taxon>
        <taxon>Zoogloeaceae</taxon>
        <taxon>Uliginosibacterium</taxon>
    </lineage>
</organism>
<evidence type="ECO:0000313" key="2">
    <source>
        <dbReference type="EMBL" id="MET7013750.1"/>
    </source>
</evidence>
<feature type="transmembrane region" description="Helical" evidence="1">
    <location>
        <begin position="52"/>
        <end position="70"/>
    </location>
</feature>
<dbReference type="InterPro" id="IPR052165">
    <property type="entry name" value="Membrane_assoc_protease"/>
</dbReference>
<keyword evidence="1" id="KW-1133">Transmembrane helix</keyword>
<evidence type="ECO:0000313" key="3">
    <source>
        <dbReference type="Proteomes" id="UP001549691"/>
    </source>
</evidence>
<comment type="caution">
    <text evidence="2">The sequence shown here is derived from an EMBL/GenBank/DDBJ whole genome shotgun (WGS) entry which is preliminary data.</text>
</comment>